<dbReference type="SMR" id="A0ABC7ZKA8"/>
<dbReference type="SUPFAM" id="SSF52374">
    <property type="entry name" value="Nucleotidylyl transferase"/>
    <property type="match status" value="1"/>
</dbReference>
<dbReference type="PROSITE" id="PS00178">
    <property type="entry name" value="AA_TRNA_LIGASE_I"/>
    <property type="match status" value="1"/>
</dbReference>
<dbReference type="InterPro" id="IPR045462">
    <property type="entry name" value="aa-tRNA-synth_I_cd-bd"/>
</dbReference>
<dbReference type="HAMAP" id="MF_00022">
    <property type="entry name" value="Glu_tRNA_synth_type1"/>
    <property type="match status" value="1"/>
</dbReference>
<proteinExistence type="inferred from homology"/>
<feature type="domain" description="Glutamyl/glutaminyl-tRNA synthetase class Ib catalytic" evidence="9">
    <location>
        <begin position="3"/>
        <end position="323"/>
    </location>
</feature>
<dbReference type="SUPFAM" id="SSF48163">
    <property type="entry name" value="An anticodon-binding domain of class I aminoacyl-tRNA synthetases"/>
    <property type="match status" value="1"/>
</dbReference>
<dbReference type="GeneID" id="99647365"/>
<feature type="domain" description="Aminoacyl-tRNA synthetase class I anticodon-binding" evidence="10">
    <location>
        <begin position="354"/>
        <end position="477"/>
    </location>
</feature>
<comment type="subcellular location">
    <subcellularLocation>
        <location evidence="8">Cytoplasm</location>
    </subcellularLocation>
</comment>
<evidence type="ECO:0000256" key="3">
    <source>
        <dbReference type="ARBA" id="ARBA00022598"/>
    </source>
</evidence>
<keyword evidence="2 8" id="KW-0963">Cytoplasm</keyword>
<dbReference type="EMBL" id="CP003772">
    <property type="protein sequence ID" value="AFQ04293.1"/>
    <property type="molecule type" value="Genomic_DNA"/>
</dbReference>
<dbReference type="InterPro" id="IPR008925">
    <property type="entry name" value="aa_tRNA-synth_I_cd-bd_sf"/>
</dbReference>
<comment type="similarity">
    <text evidence="1 8">Belongs to the class-I aminoacyl-tRNA synthetase family. Glutamate--tRNA ligase type 1 subfamily.</text>
</comment>
<dbReference type="Pfam" id="PF19269">
    <property type="entry name" value="Anticodon_2"/>
    <property type="match status" value="1"/>
</dbReference>
<feature type="short sequence motif" description="'HIGH' region" evidence="8">
    <location>
        <begin position="10"/>
        <end position="20"/>
    </location>
</feature>
<dbReference type="AlphaFoldDB" id="A0ABC7ZKA8"/>
<evidence type="ECO:0000256" key="6">
    <source>
        <dbReference type="ARBA" id="ARBA00022917"/>
    </source>
</evidence>
<dbReference type="GO" id="GO:0004818">
    <property type="term" value="F:glutamate-tRNA ligase activity"/>
    <property type="evidence" value="ECO:0007669"/>
    <property type="project" value="UniProtKB-UniRule"/>
</dbReference>
<comment type="catalytic activity">
    <reaction evidence="8">
        <text>tRNA(Glu) + L-glutamate + ATP = L-glutamyl-tRNA(Glu) + AMP + diphosphate</text>
        <dbReference type="Rhea" id="RHEA:23540"/>
        <dbReference type="Rhea" id="RHEA-COMP:9663"/>
        <dbReference type="Rhea" id="RHEA-COMP:9680"/>
        <dbReference type="ChEBI" id="CHEBI:29985"/>
        <dbReference type="ChEBI" id="CHEBI:30616"/>
        <dbReference type="ChEBI" id="CHEBI:33019"/>
        <dbReference type="ChEBI" id="CHEBI:78442"/>
        <dbReference type="ChEBI" id="CHEBI:78520"/>
        <dbReference type="ChEBI" id="CHEBI:456215"/>
        <dbReference type="EC" id="6.1.1.17"/>
    </reaction>
</comment>
<dbReference type="Proteomes" id="UP000005254">
    <property type="component" value="Chromosome"/>
</dbReference>
<keyword evidence="6 8" id="KW-0648">Protein biosynthesis</keyword>
<dbReference type="FunFam" id="1.10.10.350:FF:000002">
    <property type="entry name" value="Glutamate--tRNA ligase"/>
    <property type="match status" value="1"/>
</dbReference>
<comment type="function">
    <text evidence="8">Catalyzes the attachment of glutamate to tRNA(Glu) in a two-step reaction: glutamate is first activated by ATP to form Glu-AMP and then transferred to the acceptor end of tRNA(Glu).</text>
</comment>
<dbReference type="GO" id="GO:0005524">
    <property type="term" value="F:ATP binding"/>
    <property type="evidence" value="ECO:0007669"/>
    <property type="project" value="UniProtKB-UniRule"/>
</dbReference>
<keyword evidence="5 8" id="KW-0067">ATP-binding</keyword>
<dbReference type="InterPro" id="IPR004527">
    <property type="entry name" value="Glu-tRNA-ligase_bac/mito"/>
</dbReference>
<keyword evidence="4 8" id="KW-0547">Nucleotide-binding</keyword>
<feature type="short sequence motif" description="'KMSKS' region" evidence="8">
    <location>
        <begin position="252"/>
        <end position="256"/>
    </location>
</feature>
<evidence type="ECO:0000313" key="11">
    <source>
        <dbReference type="EMBL" id="AFQ04293.1"/>
    </source>
</evidence>
<dbReference type="FunFam" id="3.40.50.620:FF:000127">
    <property type="entry name" value="Glutamate--tRNA ligase"/>
    <property type="match status" value="1"/>
</dbReference>
<evidence type="ECO:0000259" key="10">
    <source>
        <dbReference type="Pfam" id="PF19269"/>
    </source>
</evidence>
<dbReference type="InterPro" id="IPR049940">
    <property type="entry name" value="GluQ/Sye"/>
</dbReference>
<organism evidence="11 12">
    <name type="scientific">Mycoplasmoides genitalium M6320</name>
    <dbReference type="NCBI Taxonomy" id="662945"/>
    <lineage>
        <taxon>Bacteria</taxon>
        <taxon>Bacillati</taxon>
        <taxon>Mycoplasmatota</taxon>
        <taxon>Mycoplasmoidales</taxon>
        <taxon>Mycoplasmoidaceae</taxon>
        <taxon>Mycoplasmoides</taxon>
    </lineage>
</organism>
<keyword evidence="7 8" id="KW-0030">Aminoacyl-tRNA synthetase</keyword>
<keyword evidence="3 8" id="KW-0436">Ligase</keyword>
<dbReference type="InterPro" id="IPR020058">
    <property type="entry name" value="Glu/Gln-tRNA-synth_Ib_cat-dom"/>
</dbReference>
<evidence type="ECO:0000256" key="5">
    <source>
        <dbReference type="ARBA" id="ARBA00022840"/>
    </source>
</evidence>
<name>A0ABC7ZKA8_MYCGT</name>
<evidence type="ECO:0000256" key="1">
    <source>
        <dbReference type="ARBA" id="ARBA00007894"/>
    </source>
</evidence>
<gene>
    <name evidence="8 11" type="primary">gltX</name>
    <name evidence="11" type="ORF">CM1_02760</name>
</gene>
<protein>
    <recommendedName>
        <fullName evidence="8">Glutamate--tRNA ligase</fullName>
        <ecNumber evidence="8">6.1.1.17</ecNumber>
    </recommendedName>
    <alternativeName>
        <fullName evidence="8">Glutamyl-tRNA synthetase</fullName>
        <shortName evidence="8">GluRS</shortName>
    </alternativeName>
</protein>
<dbReference type="PANTHER" id="PTHR43311:SF2">
    <property type="entry name" value="GLUTAMATE--TRNA LIGASE, MITOCHONDRIAL-RELATED"/>
    <property type="match status" value="1"/>
</dbReference>
<accession>A0ABC7ZKA8</accession>
<evidence type="ECO:0000256" key="7">
    <source>
        <dbReference type="ARBA" id="ARBA00023146"/>
    </source>
</evidence>
<evidence type="ECO:0000313" key="12">
    <source>
        <dbReference type="Proteomes" id="UP000005254"/>
    </source>
</evidence>
<dbReference type="GO" id="GO:0005737">
    <property type="term" value="C:cytoplasm"/>
    <property type="evidence" value="ECO:0007669"/>
    <property type="project" value="UniProtKB-SubCell"/>
</dbReference>
<dbReference type="InterPro" id="IPR000924">
    <property type="entry name" value="Glu/Gln-tRNA-synth"/>
</dbReference>
<evidence type="ECO:0000256" key="8">
    <source>
        <dbReference type="HAMAP-Rule" id="MF_00022"/>
    </source>
</evidence>
<dbReference type="PANTHER" id="PTHR43311">
    <property type="entry name" value="GLUTAMATE--TRNA LIGASE"/>
    <property type="match status" value="1"/>
</dbReference>
<dbReference type="Gene3D" id="3.40.50.620">
    <property type="entry name" value="HUPs"/>
    <property type="match status" value="1"/>
</dbReference>
<dbReference type="InterPro" id="IPR020751">
    <property type="entry name" value="aa-tRNA-synth_I_codon-bd_sub2"/>
</dbReference>
<dbReference type="InterPro" id="IPR033910">
    <property type="entry name" value="GluRS_core"/>
</dbReference>
<dbReference type="CDD" id="cd00808">
    <property type="entry name" value="GluRS_core"/>
    <property type="match status" value="1"/>
</dbReference>
<dbReference type="RefSeq" id="WP_009885570.1">
    <property type="nucleotide sequence ID" value="NC_018497.1"/>
</dbReference>
<dbReference type="EC" id="6.1.1.17" evidence="8"/>
<dbReference type="PRINTS" id="PR00987">
    <property type="entry name" value="TRNASYNTHGLU"/>
</dbReference>
<evidence type="ECO:0000259" key="9">
    <source>
        <dbReference type="Pfam" id="PF00749"/>
    </source>
</evidence>
<evidence type="ECO:0000256" key="2">
    <source>
        <dbReference type="ARBA" id="ARBA00022490"/>
    </source>
</evidence>
<dbReference type="Pfam" id="PF00749">
    <property type="entry name" value="tRNA-synt_1c"/>
    <property type="match status" value="1"/>
</dbReference>
<reference evidence="11 12" key="1">
    <citation type="journal article" date="2012" name="J. Bacteriol.">
        <title>Draft Genome Sequences of Four Axenic Mycoplasma genitalium Strains Isolated from Denmark, Japan, and Australia.</title>
        <authorList>
            <person name="McGowin C.L."/>
            <person name="Ma L."/>
            <person name="Jensen J.S."/>
            <person name="Mancuso M.M."/>
            <person name="Hamasuna R."/>
            <person name="Adegboye D."/>
            <person name="Martin D.H."/>
        </authorList>
    </citation>
    <scope>NUCLEOTIDE SEQUENCE [LARGE SCALE GENOMIC DNA]</scope>
    <source>
        <strain evidence="11 12">M6320</strain>
    </source>
</reference>
<dbReference type="Gene3D" id="1.10.10.350">
    <property type="match status" value="1"/>
</dbReference>
<dbReference type="InterPro" id="IPR001412">
    <property type="entry name" value="aa-tRNA-synth_I_CS"/>
</dbReference>
<sequence length="484" mass="55941">MEKIRTRYAPSPTGYLHVGGTRTAIFNFLLAKHFNGEFIIRIEDTDTERNIKEGINSQFDNLRWLGVIADESVYNPGNYGPYLQSQKLAVYKKLAFDLIEKNLAYRCFCSKEKLESDRKQAINNHKTPKYLGHCRNLHSKKITNHLEKNDPFTIRLKINNEAEYSWNDLVRGQITIPGSALTDIVILKANGVATYNFAVVIDDYDMEITDVLRGAEHISNTAYQLAIYQALGFKRIPRFGHLSVIVDESGKKLSKRDEKTTQFIEQFKQQGYLPEALLNFLALLGWHPQYNQEFFNLKQLIENFSLSRVVSAPAFFDIKKLQWINANYIKQLTDNAYFNFIDNYLDVKVDYLKDKNREISLLFKNQITHGVQINELIRESFATKIGVENLAKKSHILFKNIKLFLEQLAKSLQGLEEWKAEQIKTTINKVGAVFNLKGKQLFMPIRLIFTNKEHGPDLAHIIEIFDKESAINLIKQFINATNLF</sequence>
<evidence type="ECO:0000256" key="4">
    <source>
        <dbReference type="ARBA" id="ARBA00022741"/>
    </source>
</evidence>
<dbReference type="NCBIfam" id="TIGR00464">
    <property type="entry name" value="gltX_bact"/>
    <property type="match status" value="1"/>
</dbReference>
<feature type="binding site" evidence="8">
    <location>
        <position position="255"/>
    </location>
    <ligand>
        <name>ATP</name>
        <dbReference type="ChEBI" id="CHEBI:30616"/>
    </ligand>
</feature>
<dbReference type="KEGG" id="mgx:CM1_02760"/>
<comment type="caution">
    <text evidence="8">Lacks conserved residue(s) required for the propagation of feature annotation.</text>
</comment>
<comment type="subunit">
    <text evidence="8">Monomer.</text>
</comment>
<dbReference type="GO" id="GO:0006424">
    <property type="term" value="P:glutamyl-tRNA aminoacylation"/>
    <property type="evidence" value="ECO:0007669"/>
    <property type="project" value="UniProtKB-UniRule"/>
</dbReference>
<dbReference type="InterPro" id="IPR014729">
    <property type="entry name" value="Rossmann-like_a/b/a_fold"/>
</dbReference>